<name>A0A2J6RPU6_HYAVF</name>
<gene>
    <name evidence="2" type="ORF">L207DRAFT_340554</name>
</gene>
<reference evidence="2 3" key="1">
    <citation type="submission" date="2016-04" db="EMBL/GenBank/DDBJ databases">
        <title>A degradative enzymes factory behind the ericoid mycorrhizal symbiosis.</title>
        <authorList>
            <consortium name="DOE Joint Genome Institute"/>
            <person name="Martino E."/>
            <person name="Morin E."/>
            <person name="Grelet G."/>
            <person name="Kuo A."/>
            <person name="Kohler A."/>
            <person name="Daghino S."/>
            <person name="Barry K."/>
            <person name="Choi C."/>
            <person name="Cichocki N."/>
            <person name="Clum A."/>
            <person name="Copeland A."/>
            <person name="Hainaut M."/>
            <person name="Haridas S."/>
            <person name="Labutti K."/>
            <person name="Lindquist E."/>
            <person name="Lipzen A."/>
            <person name="Khouja H.-R."/>
            <person name="Murat C."/>
            <person name="Ohm R."/>
            <person name="Olson A."/>
            <person name="Spatafora J."/>
            <person name="Veneault-Fourrey C."/>
            <person name="Henrissat B."/>
            <person name="Grigoriev I."/>
            <person name="Martin F."/>
            <person name="Perotto S."/>
        </authorList>
    </citation>
    <scope>NUCLEOTIDE SEQUENCE [LARGE SCALE GENOMIC DNA]</scope>
    <source>
        <strain evidence="2 3">F</strain>
    </source>
</reference>
<organism evidence="2 3">
    <name type="scientific">Hyaloscypha variabilis (strain UAMH 11265 / GT02V1 / F)</name>
    <name type="common">Meliniomyces variabilis</name>
    <dbReference type="NCBI Taxonomy" id="1149755"/>
    <lineage>
        <taxon>Eukaryota</taxon>
        <taxon>Fungi</taxon>
        <taxon>Dikarya</taxon>
        <taxon>Ascomycota</taxon>
        <taxon>Pezizomycotina</taxon>
        <taxon>Leotiomycetes</taxon>
        <taxon>Helotiales</taxon>
        <taxon>Hyaloscyphaceae</taxon>
        <taxon>Hyaloscypha</taxon>
        <taxon>Hyaloscypha variabilis</taxon>
    </lineage>
</organism>
<dbReference type="OrthoDB" id="3555193at2759"/>
<sequence>MPAFSDPLRSPFSPDLFQRFFSARPEALPKKPKISHHHARILKDCIARTRKNIFRLERRVRSLNANILTVCRCIEHKQPVLPPTVRLAGIFQSKAVPSSTSEATPRTWSPIPLLRSHSPPDKTKTRNLASLIERPINIPDVERVIASPTSMTPEDVALMGDRKADLQVQLNLLVLKQAELEIDVHKLEADLMFWGGIYKKVNIANKQKLKQRKRKSYYQAKTPQRPSLLQVDSSSSDSTFSEHPEGSYTGTSIRFKIPRKEVPIKEMIARIQATSIFSWGPARSRGNSWSEGDGLSLTRCSCQTGSSLEEAGSISRLKQDLVRDDSAVDMSADVQRAVEELASG</sequence>
<keyword evidence="3" id="KW-1185">Reference proteome</keyword>
<accession>A0A2J6RPU6</accession>
<evidence type="ECO:0000313" key="2">
    <source>
        <dbReference type="EMBL" id="PMD40530.1"/>
    </source>
</evidence>
<feature type="compositionally biased region" description="Polar residues" evidence="1">
    <location>
        <begin position="219"/>
        <end position="231"/>
    </location>
</feature>
<dbReference type="AlphaFoldDB" id="A0A2J6RPU6"/>
<feature type="region of interest" description="Disordered" evidence="1">
    <location>
        <begin position="212"/>
        <end position="248"/>
    </location>
</feature>
<evidence type="ECO:0000313" key="3">
    <source>
        <dbReference type="Proteomes" id="UP000235786"/>
    </source>
</evidence>
<protein>
    <submittedName>
        <fullName evidence="2">Uncharacterized protein</fullName>
    </submittedName>
</protein>
<proteinExistence type="predicted"/>
<dbReference type="EMBL" id="KZ613945">
    <property type="protein sequence ID" value="PMD40530.1"/>
    <property type="molecule type" value="Genomic_DNA"/>
</dbReference>
<evidence type="ECO:0000256" key="1">
    <source>
        <dbReference type="SAM" id="MobiDB-lite"/>
    </source>
</evidence>
<dbReference type="Proteomes" id="UP000235786">
    <property type="component" value="Unassembled WGS sequence"/>
</dbReference>